<protein>
    <submittedName>
        <fullName evidence="1">SANT domain-containing protein</fullName>
    </submittedName>
</protein>
<sequence length="867" mass="96942">MDLIEINYNDEVLDGQEECSVVVSSDHILSSDLPGVDDIHEDESVVPRVGDMYQVVIPHLMTESERLQLIHTPTEMDKFLGVTFSIVLGSATPILSSEYVDNHFEHEQNKIPGADTHSMPLSMANADYKEILSAPDNDKGIGILPGTQATPWTAAESQIFLLGLYIFGKNLALIRRFVGTKDMGDVLCFYYGKFYRSDGHRRWSECRKMRSRRCIHGSRIFTGWRQQELLSRLLPGISKDFQDALLEAVKVFNEGNTSLEEFVFQLKALIGTEVLVGAVGIGKGKYDLTGIVLDPVRTNQVLSVRSDIPIGKACSSLATEDIIKFLTGNFRLSKARSNDLFWEAVWPRLLARGWHSEQPKDICPFGSRNALVFLIPGIKKFSRRKLVKGNHYFDSITDILNKVALDPKLLELEVEGSVSAKEENGWVVDAQLEQNNLSSENHRHSYLRLRVSNCNPEDMKFTVVDTSWDHGDAPKKVRELRSLPADAQCGLAPSKCSEETYTDSDSLSDEQDRVDISLNKIKECNPEISVNKKITSFNGTFRDDVSDQLSASSKQAIPLNEHGSNHQLHDLLNEKQPFKDTRSQSSWQNNYLAPVVKRRRLNACKNTGNKRPCAFPGSYRVAKEEISYKSKTLEAKENTFVGNSFCSFPRTDQLKKEESSCALKSPKRSKDTSIETNSSESKKLCHSFADDGGRNAKCAFTDNKTSLYDEKLPPNNLIDLNVPYLSPELKSDEDSNKEKLVFQSEPEQQLKSSQSSETSDGILTQPKSTTNGRRQSTRNRPLTTKALEAFACGFLSTKRKVRGTKNLPSRSSSRPQSSTGEPSAPFPVDFGFIHPHTMVSNVGISDEYAMYGNHAKGKEAHDLLGMP</sequence>
<reference evidence="2" key="1">
    <citation type="journal article" date="2022" name="Nat. Commun.">
        <title>Chromosome evolution and the genetic basis of agronomically important traits in greater yam.</title>
        <authorList>
            <person name="Bredeson J.V."/>
            <person name="Lyons J.B."/>
            <person name="Oniyinde I.O."/>
            <person name="Okereke N.R."/>
            <person name="Kolade O."/>
            <person name="Nnabue I."/>
            <person name="Nwadili C.O."/>
            <person name="Hribova E."/>
            <person name="Parker M."/>
            <person name="Nwogha J."/>
            <person name="Shu S."/>
            <person name="Carlson J."/>
            <person name="Kariba R."/>
            <person name="Muthemba S."/>
            <person name="Knop K."/>
            <person name="Barton G.J."/>
            <person name="Sherwood A.V."/>
            <person name="Lopez-Montes A."/>
            <person name="Asiedu R."/>
            <person name="Jamnadass R."/>
            <person name="Muchugi A."/>
            <person name="Goodstein D."/>
            <person name="Egesi C.N."/>
            <person name="Featherston J."/>
            <person name="Asfaw A."/>
            <person name="Simpson G.G."/>
            <person name="Dolezel J."/>
            <person name="Hendre P.S."/>
            <person name="Van Deynze A."/>
            <person name="Kumar P.L."/>
            <person name="Obidiegwu J.E."/>
            <person name="Bhattacharjee R."/>
            <person name="Rokhsar D.S."/>
        </authorList>
    </citation>
    <scope>NUCLEOTIDE SEQUENCE [LARGE SCALE GENOMIC DNA]</scope>
    <source>
        <strain evidence="2">cv. TDa95/00328</strain>
    </source>
</reference>
<accession>A0ACB7VV11</accession>
<evidence type="ECO:0000313" key="2">
    <source>
        <dbReference type="Proteomes" id="UP000827976"/>
    </source>
</evidence>
<gene>
    <name evidence="1" type="ORF">IHE45_06G016800</name>
</gene>
<organism evidence="1 2">
    <name type="scientific">Dioscorea alata</name>
    <name type="common">Purple yam</name>
    <dbReference type="NCBI Taxonomy" id="55571"/>
    <lineage>
        <taxon>Eukaryota</taxon>
        <taxon>Viridiplantae</taxon>
        <taxon>Streptophyta</taxon>
        <taxon>Embryophyta</taxon>
        <taxon>Tracheophyta</taxon>
        <taxon>Spermatophyta</taxon>
        <taxon>Magnoliopsida</taxon>
        <taxon>Liliopsida</taxon>
        <taxon>Dioscoreales</taxon>
        <taxon>Dioscoreaceae</taxon>
        <taxon>Dioscorea</taxon>
    </lineage>
</organism>
<comment type="caution">
    <text evidence="1">The sequence shown here is derived from an EMBL/GenBank/DDBJ whole genome shotgun (WGS) entry which is preliminary data.</text>
</comment>
<proteinExistence type="predicted"/>
<dbReference type="Proteomes" id="UP000827976">
    <property type="component" value="Chromosome 6"/>
</dbReference>
<name>A0ACB7VV11_DIOAL</name>
<evidence type="ECO:0000313" key="1">
    <source>
        <dbReference type="EMBL" id="KAH7678738.1"/>
    </source>
</evidence>
<keyword evidence="2" id="KW-1185">Reference proteome</keyword>
<dbReference type="EMBL" id="CM037016">
    <property type="protein sequence ID" value="KAH7678738.1"/>
    <property type="molecule type" value="Genomic_DNA"/>
</dbReference>